<dbReference type="InterPro" id="IPR036770">
    <property type="entry name" value="Ankyrin_rpt-contain_sf"/>
</dbReference>
<keyword evidence="1" id="KW-0677">Repeat</keyword>
<accession>A0A9Q8Z6W6</accession>
<dbReference type="EMBL" id="CP089275">
    <property type="protein sequence ID" value="USP75003.1"/>
    <property type="molecule type" value="Genomic_DNA"/>
</dbReference>
<evidence type="ECO:0000313" key="6">
    <source>
        <dbReference type="Proteomes" id="UP001056012"/>
    </source>
</evidence>
<dbReference type="SUPFAM" id="SSF48403">
    <property type="entry name" value="Ankyrin repeat"/>
    <property type="match status" value="1"/>
</dbReference>
<evidence type="ECO:0000256" key="2">
    <source>
        <dbReference type="ARBA" id="ARBA00023043"/>
    </source>
</evidence>
<evidence type="ECO:0000256" key="3">
    <source>
        <dbReference type="PROSITE-ProRule" id="PRU00023"/>
    </source>
</evidence>
<dbReference type="Proteomes" id="UP001056012">
    <property type="component" value="Chromosome 2"/>
</dbReference>
<feature type="region of interest" description="Disordered" evidence="4">
    <location>
        <begin position="195"/>
        <end position="221"/>
    </location>
</feature>
<evidence type="ECO:0000256" key="1">
    <source>
        <dbReference type="ARBA" id="ARBA00022737"/>
    </source>
</evidence>
<dbReference type="OrthoDB" id="191139at2759"/>
<dbReference type="PANTHER" id="PTHR24198">
    <property type="entry name" value="ANKYRIN REPEAT AND PROTEIN KINASE DOMAIN-CONTAINING PROTEIN"/>
    <property type="match status" value="1"/>
</dbReference>
<feature type="repeat" description="ANK" evidence="3">
    <location>
        <begin position="268"/>
        <end position="300"/>
    </location>
</feature>
<dbReference type="PROSITE" id="PS50088">
    <property type="entry name" value="ANK_REPEAT"/>
    <property type="match status" value="1"/>
</dbReference>
<protein>
    <recommendedName>
        <fullName evidence="7">Ankyrin repeat protein</fullName>
    </recommendedName>
</protein>
<dbReference type="VEuPathDB" id="FungiDB:yc1106_02277"/>
<evidence type="ECO:0008006" key="7">
    <source>
        <dbReference type="Google" id="ProtNLM"/>
    </source>
</evidence>
<proteinExistence type="predicted"/>
<reference evidence="5" key="1">
    <citation type="submission" date="2021-12" db="EMBL/GenBank/DDBJ databases">
        <title>Curvularia clavata genome.</title>
        <authorList>
            <person name="Cao Y."/>
        </authorList>
    </citation>
    <scope>NUCLEOTIDE SEQUENCE</scope>
    <source>
        <strain evidence="5">Yc1106</strain>
    </source>
</reference>
<keyword evidence="6" id="KW-1185">Reference proteome</keyword>
<evidence type="ECO:0000313" key="5">
    <source>
        <dbReference type="EMBL" id="USP75003.1"/>
    </source>
</evidence>
<keyword evidence="2 3" id="KW-0040">ANK repeat</keyword>
<name>A0A9Q8Z6W6_CURCL</name>
<dbReference type="InterPro" id="IPR002110">
    <property type="entry name" value="Ankyrin_rpt"/>
</dbReference>
<evidence type="ECO:0000256" key="4">
    <source>
        <dbReference type="SAM" id="MobiDB-lite"/>
    </source>
</evidence>
<sequence>MAEPVSSIITIATLGLAIIKGCANYIESVREVDALVDRLLEEVTRLHEMVRYIKSTYHKVGLDERSEPSVLVRDKINLCRTRLREIKPKVVYLASQSSDTVMEKTMLKMKVDQVTKDIELAVQDINNYMADINTLFNCWRFEVAHLTHRDPRVSEAEQFPLDPRQHRAISISNSSSVAEDDLSVLRTNSTTQSEAYRPILRPSRSPFDDNGSISSAPSSTTSKRWEDWQSFHFKILKCMDDESRVEEIRSILEQSSDPAALANIPGECRRVPLHIAAQRGLIWVARVLVEFGADINAKDTEPSTVLDHAVANKQREFVAFLLANHVDETAILERNRFALMETKNIIGLQSARRDSASSRESRRFSFSFRKRQQST</sequence>
<organism evidence="5 6">
    <name type="scientific">Curvularia clavata</name>
    <dbReference type="NCBI Taxonomy" id="95742"/>
    <lineage>
        <taxon>Eukaryota</taxon>
        <taxon>Fungi</taxon>
        <taxon>Dikarya</taxon>
        <taxon>Ascomycota</taxon>
        <taxon>Pezizomycotina</taxon>
        <taxon>Dothideomycetes</taxon>
        <taxon>Pleosporomycetidae</taxon>
        <taxon>Pleosporales</taxon>
        <taxon>Pleosporineae</taxon>
        <taxon>Pleosporaceae</taxon>
        <taxon>Curvularia</taxon>
    </lineage>
</organism>
<dbReference type="PANTHER" id="PTHR24198:SF169">
    <property type="entry name" value="NON-SPECIFIC SERINE_THREONINE PROTEIN KINASE"/>
    <property type="match status" value="1"/>
</dbReference>
<dbReference type="Pfam" id="PF12796">
    <property type="entry name" value="Ank_2"/>
    <property type="match status" value="1"/>
</dbReference>
<dbReference type="AlphaFoldDB" id="A0A9Q8Z6W6"/>
<feature type="compositionally biased region" description="Low complexity" evidence="4">
    <location>
        <begin position="212"/>
        <end position="221"/>
    </location>
</feature>
<dbReference type="PROSITE" id="PS50297">
    <property type="entry name" value="ANK_REP_REGION"/>
    <property type="match status" value="1"/>
</dbReference>
<dbReference type="Gene3D" id="1.25.40.20">
    <property type="entry name" value="Ankyrin repeat-containing domain"/>
    <property type="match status" value="1"/>
</dbReference>
<gene>
    <name evidence="5" type="ORF">yc1106_02277</name>
</gene>